<dbReference type="CDD" id="cd02440">
    <property type="entry name" value="AdoMet_MTases"/>
    <property type="match status" value="1"/>
</dbReference>
<protein>
    <submittedName>
        <fullName evidence="5">Bifunctional 3-demethylubiquinone-9 3-methyltransferase/ 2-octaprenyl-6-hydroxy phenol methylase</fullName>
    </submittedName>
</protein>
<keyword evidence="1 5" id="KW-0489">Methyltransferase</keyword>
<dbReference type="SUPFAM" id="SSF53335">
    <property type="entry name" value="S-adenosyl-L-methionine-dependent methyltransferases"/>
    <property type="match status" value="1"/>
</dbReference>
<name>A0A221K0S4_9RHOB</name>
<evidence type="ECO:0000256" key="2">
    <source>
        <dbReference type="ARBA" id="ARBA00022679"/>
    </source>
</evidence>
<dbReference type="AlphaFoldDB" id="A0A221K0S4"/>
<dbReference type="STRING" id="1402135.SAMN05444149_105481"/>
<dbReference type="InterPro" id="IPR013216">
    <property type="entry name" value="Methyltransf_11"/>
</dbReference>
<accession>A0A221K0S4</accession>
<keyword evidence="5" id="KW-0830">Ubiquinone</keyword>
<evidence type="ECO:0000259" key="4">
    <source>
        <dbReference type="Pfam" id="PF08241"/>
    </source>
</evidence>
<organism evidence="5 6">
    <name type="scientific">Pseudosulfitobacter pseudonitzschiae</name>
    <dbReference type="NCBI Taxonomy" id="1402135"/>
    <lineage>
        <taxon>Bacteria</taxon>
        <taxon>Pseudomonadati</taxon>
        <taxon>Pseudomonadota</taxon>
        <taxon>Alphaproteobacteria</taxon>
        <taxon>Rhodobacterales</taxon>
        <taxon>Roseobacteraceae</taxon>
        <taxon>Pseudosulfitobacter</taxon>
    </lineage>
</organism>
<evidence type="ECO:0000256" key="1">
    <source>
        <dbReference type="ARBA" id="ARBA00022603"/>
    </source>
</evidence>
<proteinExistence type="predicted"/>
<evidence type="ECO:0000313" key="5">
    <source>
        <dbReference type="EMBL" id="ASM72480.1"/>
    </source>
</evidence>
<gene>
    <name evidence="5" type="ORF">SULPSESMR1_01667</name>
</gene>
<feature type="domain" description="Methyltransferase type 11" evidence="4">
    <location>
        <begin position="59"/>
        <end position="152"/>
    </location>
</feature>
<keyword evidence="3" id="KW-0949">S-adenosyl-L-methionine</keyword>
<dbReference type="Gene3D" id="3.40.50.150">
    <property type="entry name" value="Vaccinia Virus protein VP39"/>
    <property type="match status" value="1"/>
</dbReference>
<dbReference type="Pfam" id="PF08241">
    <property type="entry name" value="Methyltransf_11"/>
    <property type="match status" value="1"/>
</dbReference>
<dbReference type="EMBL" id="CP022415">
    <property type="protein sequence ID" value="ASM72480.1"/>
    <property type="molecule type" value="Genomic_DNA"/>
</dbReference>
<dbReference type="PANTHER" id="PTHR43464">
    <property type="entry name" value="METHYLTRANSFERASE"/>
    <property type="match status" value="1"/>
</dbReference>
<keyword evidence="2 5" id="KW-0808">Transferase</keyword>
<evidence type="ECO:0000313" key="6">
    <source>
        <dbReference type="Proteomes" id="UP000199754"/>
    </source>
</evidence>
<dbReference type="KEGG" id="spse:SULPSESMR1_01667"/>
<dbReference type="Proteomes" id="UP000199754">
    <property type="component" value="Chromosome"/>
</dbReference>
<dbReference type="OrthoDB" id="9807911at2"/>
<sequence length="203" mass="21529">MSSFLNKAFAASDAHETRKVYDDWATSYEAEIVEHGYVTPDRCAAALHRFADGPDAPVLDFGCGTGLSGQSLHQAGFKVIDGVDLSSQMLTCARAKGVYRNLTQVEAGAALPFEDGAYTLFSAVGAIGAGAAPAGMLHTLMRKLPKGGKLVFSLNDHTLKEPAFEGALSEWIDCGAARLLFREDGPHLPGINLNAAVYVIEKA</sequence>
<dbReference type="RefSeq" id="WP_089420384.1">
    <property type="nucleotide sequence ID" value="NZ_CP022415.1"/>
</dbReference>
<dbReference type="InterPro" id="IPR029063">
    <property type="entry name" value="SAM-dependent_MTases_sf"/>
</dbReference>
<dbReference type="GO" id="GO:0008757">
    <property type="term" value="F:S-adenosylmethionine-dependent methyltransferase activity"/>
    <property type="evidence" value="ECO:0007669"/>
    <property type="project" value="InterPro"/>
</dbReference>
<dbReference type="PANTHER" id="PTHR43464:SF19">
    <property type="entry name" value="UBIQUINONE BIOSYNTHESIS O-METHYLTRANSFERASE, MITOCHONDRIAL"/>
    <property type="match status" value="1"/>
</dbReference>
<dbReference type="GO" id="GO:0032259">
    <property type="term" value="P:methylation"/>
    <property type="evidence" value="ECO:0007669"/>
    <property type="project" value="UniProtKB-KW"/>
</dbReference>
<reference evidence="5 6" key="1">
    <citation type="submission" date="2017-07" db="EMBL/GenBank/DDBJ databases">
        <title>Genome Sequence of Sulfitobacter pseudonitzschiae Strain SMR1 Isolated from a culture of the Diatom Skeletonema marinoi.</title>
        <authorList>
            <person name="Topel M."/>
            <person name="Pinder M.I.M."/>
            <person name="Johansson O.N."/>
            <person name="Kourtchenko O."/>
            <person name="Godhe A."/>
            <person name="Clarke A.K."/>
        </authorList>
    </citation>
    <scope>NUCLEOTIDE SEQUENCE [LARGE SCALE GENOMIC DNA]</scope>
    <source>
        <strain evidence="5 6">SMR1</strain>
    </source>
</reference>
<evidence type="ECO:0000256" key="3">
    <source>
        <dbReference type="ARBA" id="ARBA00022691"/>
    </source>
</evidence>
<keyword evidence="6" id="KW-1185">Reference proteome</keyword>